<reference evidence="1 2" key="1">
    <citation type="submission" date="2022-01" db="EMBL/GenBank/DDBJ databases">
        <title>Alkalihalobacillus sp. EGI L200015, a novel bacterium isolated from a salt lake sediment.</title>
        <authorList>
            <person name="Gao L."/>
            <person name="Fang B.-Z."/>
            <person name="Li W.-J."/>
        </authorList>
    </citation>
    <scope>NUCLEOTIDE SEQUENCE [LARGE SCALE GENOMIC DNA]</scope>
    <source>
        <strain evidence="1 2">KCTC 12718</strain>
    </source>
</reference>
<protein>
    <submittedName>
        <fullName evidence="1">DUF1836 domain-containing protein</fullName>
    </submittedName>
</protein>
<name>A0ABS9GXG3_9BACL</name>
<comment type="caution">
    <text evidence="1">The sequence shown here is derived from an EMBL/GenBank/DDBJ whole genome shotgun (WGS) entry which is preliminary data.</text>
</comment>
<dbReference type="Pfam" id="PF08876">
    <property type="entry name" value="DUF1836"/>
    <property type="match status" value="1"/>
</dbReference>
<sequence length="248" mass="28114">MPSLILTRKQMAELLLSLQLDGCATPLEVLKQAWQEMNGVVEDGFANGLGESSLPNIFEKIIKGSSREIGFSINEIVSLGNQIEYSSFSTTAVQNWVKRDVRNLIGSPQKGKKYSLEQAAILFIVEDLKSTLDFVSIRNLLTLIFNDIEDRHDDIIDPIHFYHTYASIFEELDLNDDHVVDVDFRVKDGSKAEMLIYEKAEEKIQRLDDLGNREQSIVKNAMVIATLSVQTSYFQSVSRQFLNSTLFI</sequence>
<dbReference type="EMBL" id="JAKIJS010000001">
    <property type="protein sequence ID" value="MCF6136295.1"/>
    <property type="molecule type" value="Genomic_DNA"/>
</dbReference>
<dbReference type="Proteomes" id="UP001649381">
    <property type="component" value="Unassembled WGS sequence"/>
</dbReference>
<organism evidence="1 2">
    <name type="scientific">Pseudalkalibacillus berkeleyi</name>
    <dbReference type="NCBI Taxonomy" id="1069813"/>
    <lineage>
        <taxon>Bacteria</taxon>
        <taxon>Bacillati</taxon>
        <taxon>Bacillota</taxon>
        <taxon>Bacilli</taxon>
        <taxon>Bacillales</taxon>
        <taxon>Fictibacillaceae</taxon>
        <taxon>Pseudalkalibacillus</taxon>
    </lineage>
</organism>
<evidence type="ECO:0000313" key="2">
    <source>
        <dbReference type="Proteomes" id="UP001649381"/>
    </source>
</evidence>
<evidence type="ECO:0000313" key="1">
    <source>
        <dbReference type="EMBL" id="MCF6136295.1"/>
    </source>
</evidence>
<dbReference type="RefSeq" id="WP_236330738.1">
    <property type="nucleotide sequence ID" value="NZ_JAKIJS010000001.1"/>
</dbReference>
<dbReference type="PANTHER" id="PTHR40056:SF1">
    <property type="entry name" value="DUF1836 DOMAIN-CONTAINING PROTEIN"/>
    <property type="match status" value="1"/>
</dbReference>
<dbReference type="InterPro" id="IPR014975">
    <property type="entry name" value="DUF1836"/>
</dbReference>
<dbReference type="PANTHER" id="PTHR40056">
    <property type="entry name" value="HYPOTHETICAL CYTOSOLIC PROTEIN"/>
    <property type="match status" value="1"/>
</dbReference>
<accession>A0ABS9GXG3</accession>
<proteinExistence type="predicted"/>
<keyword evidence="2" id="KW-1185">Reference proteome</keyword>
<gene>
    <name evidence="1" type="ORF">L2716_01045</name>
</gene>